<comment type="subcellular location">
    <subcellularLocation>
        <location evidence="1">Membrane</location>
        <topology evidence="1">Multi-pass membrane protein</topology>
    </subcellularLocation>
</comment>
<feature type="transmembrane region" description="Helical" evidence="6">
    <location>
        <begin position="215"/>
        <end position="233"/>
    </location>
</feature>
<dbReference type="AlphaFoldDB" id="B4VSV6"/>
<dbReference type="STRING" id="118168.MC7420_691"/>
<reference evidence="8 9" key="1">
    <citation type="submission" date="2008-07" db="EMBL/GenBank/DDBJ databases">
        <authorList>
            <person name="Tandeau de Marsac N."/>
            <person name="Ferriera S."/>
            <person name="Johnson J."/>
            <person name="Kravitz S."/>
            <person name="Beeson K."/>
            <person name="Sutton G."/>
            <person name="Rogers Y.-H."/>
            <person name="Friedman R."/>
            <person name="Frazier M."/>
            <person name="Venter J.C."/>
        </authorList>
    </citation>
    <scope>NUCLEOTIDE SEQUENCE [LARGE SCALE GENOMIC DNA]</scope>
    <source>
        <strain evidence="8 9">PCC 7420</strain>
    </source>
</reference>
<dbReference type="PANTHER" id="PTHR32322:SF2">
    <property type="entry name" value="EAMA DOMAIN-CONTAINING PROTEIN"/>
    <property type="match status" value="1"/>
</dbReference>
<dbReference type="HOGENOM" id="CLU_067329_0_0_3"/>
<feature type="transmembrane region" description="Helical" evidence="6">
    <location>
        <begin position="245"/>
        <end position="265"/>
    </location>
</feature>
<feature type="domain" description="EamA" evidence="7">
    <location>
        <begin position="21"/>
        <end position="163"/>
    </location>
</feature>
<evidence type="ECO:0000259" key="7">
    <source>
        <dbReference type="Pfam" id="PF00892"/>
    </source>
</evidence>
<evidence type="ECO:0000256" key="4">
    <source>
        <dbReference type="ARBA" id="ARBA00022989"/>
    </source>
</evidence>
<feature type="transmembrane region" description="Helical" evidence="6">
    <location>
        <begin position="302"/>
        <end position="323"/>
    </location>
</feature>
<evidence type="ECO:0000313" key="8">
    <source>
        <dbReference type="EMBL" id="EDX74817.1"/>
    </source>
</evidence>
<feature type="transmembrane region" description="Helical" evidence="6">
    <location>
        <begin position="185"/>
        <end position="203"/>
    </location>
</feature>
<dbReference type="PANTHER" id="PTHR32322">
    <property type="entry name" value="INNER MEMBRANE TRANSPORTER"/>
    <property type="match status" value="1"/>
</dbReference>
<evidence type="ECO:0000313" key="9">
    <source>
        <dbReference type="Proteomes" id="UP000003835"/>
    </source>
</evidence>
<gene>
    <name evidence="8" type="ORF">MC7420_691</name>
</gene>
<keyword evidence="3 6" id="KW-0812">Transmembrane</keyword>
<dbReference type="Pfam" id="PF00892">
    <property type="entry name" value="EamA"/>
    <property type="match status" value="2"/>
</dbReference>
<evidence type="ECO:0000256" key="6">
    <source>
        <dbReference type="SAM" id="Phobius"/>
    </source>
</evidence>
<evidence type="ECO:0000256" key="1">
    <source>
        <dbReference type="ARBA" id="ARBA00004141"/>
    </source>
</evidence>
<proteinExistence type="inferred from homology"/>
<evidence type="ECO:0000256" key="5">
    <source>
        <dbReference type="ARBA" id="ARBA00023136"/>
    </source>
</evidence>
<feature type="transmembrane region" description="Helical" evidence="6">
    <location>
        <begin position="147"/>
        <end position="165"/>
    </location>
</feature>
<keyword evidence="9" id="KW-1185">Reference proteome</keyword>
<feature type="transmembrane region" description="Helical" evidence="6">
    <location>
        <begin position="86"/>
        <end position="109"/>
    </location>
</feature>
<feature type="transmembrane region" description="Helical" evidence="6">
    <location>
        <begin position="121"/>
        <end position="140"/>
    </location>
</feature>
<feature type="transmembrane region" description="Helical" evidence="6">
    <location>
        <begin position="20"/>
        <end position="39"/>
    </location>
</feature>
<feature type="domain" description="EamA" evidence="7">
    <location>
        <begin position="182"/>
        <end position="317"/>
    </location>
</feature>
<dbReference type="RefSeq" id="WP_006101637.1">
    <property type="nucleotide sequence ID" value="NZ_DS989851.1"/>
</dbReference>
<feature type="transmembrane region" description="Helical" evidence="6">
    <location>
        <begin position="277"/>
        <end position="296"/>
    </location>
</feature>
<dbReference type="InterPro" id="IPR050638">
    <property type="entry name" value="AA-Vitamin_Transporters"/>
</dbReference>
<dbReference type="InterPro" id="IPR037185">
    <property type="entry name" value="EmrE-like"/>
</dbReference>
<keyword evidence="4 6" id="KW-1133">Transmembrane helix</keyword>
<evidence type="ECO:0000256" key="2">
    <source>
        <dbReference type="ARBA" id="ARBA00007362"/>
    </source>
</evidence>
<dbReference type="InterPro" id="IPR000620">
    <property type="entry name" value="EamA_dom"/>
</dbReference>
<dbReference type="EMBL" id="DS989851">
    <property type="protein sequence ID" value="EDX74817.1"/>
    <property type="molecule type" value="Genomic_DNA"/>
</dbReference>
<dbReference type="eggNOG" id="COG0697">
    <property type="taxonomic scope" value="Bacteria"/>
</dbReference>
<protein>
    <submittedName>
        <fullName evidence="8">Conserved domain protein</fullName>
    </submittedName>
</protein>
<keyword evidence="5 6" id="KW-0472">Membrane</keyword>
<evidence type="ECO:0000256" key="3">
    <source>
        <dbReference type="ARBA" id="ARBA00022692"/>
    </source>
</evidence>
<dbReference type="OrthoDB" id="505666at2"/>
<dbReference type="SUPFAM" id="SSF103481">
    <property type="entry name" value="Multidrug resistance efflux transporter EmrE"/>
    <property type="match status" value="2"/>
</dbReference>
<comment type="similarity">
    <text evidence="2">Belongs to the EamA transporter family.</text>
</comment>
<sequence length="350" mass="37800">MSRRTANPANVFNRIPGRAYLLIAIVIFASANAVIRMLTNLGDQNLIDGRNPISFCNVLFAGNLCALIALIFIYGKQWNVESLKRLSWTDWLGLTGVAILSGALAPALTFMALDLTMVNNVVLIGRIEPPLILALSILLLGERVNKWVIAGAVVSFIGVSLTVLLQTPATDMVNMGRFQIGRGELFAAGGAVALALSTIISKVKLRQIPLAIFSIYRMAMATLVFFVVVLMLFEPNHFMDVFSPFLWRWMLIYGMVIVVGGQLCWFRGLKITGAADVSLASSFSPIAGILAAYFILGEVPTMAQYIGGAVIIGGIVLNQIGVFRKMAETVTLPPGNSDKEADTEVGFKGV</sequence>
<dbReference type="GO" id="GO:0016020">
    <property type="term" value="C:membrane"/>
    <property type="evidence" value="ECO:0007669"/>
    <property type="project" value="UniProtKB-SubCell"/>
</dbReference>
<dbReference type="Proteomes" id="UP000003835">
    <property type="component" value="Unassembled WGS sequence"/>
</dbReference>
<organism evidence="8 9">
    <name type="scientific">Coleofasciculus chthonoplastes PCC 7420</name>
    <dbReference type="NCBI Taxonomy" id="118168"/>
    <lineage>
        <taxon>Bacteria</taxon>
        <taxon>Bacillati</taxon>
        <taxon>Cyanobacteriota</taxon>
        <taxon>Cyanophyceae</taxon>
        <taxon>Coleofasciculales</taxon>
        <taxon>Coleofasciculaceae</taxon>
        <taxon>Coleofasciculus</taxon>
    </lineage>
</organism>
<feature type="transmembrane region" description="Helical" evidence="6">
    <location>
        <begin position="51"/>
        <end position="74"/>
    </location>
</feature>
<name>B4VSV6_9CYAN</name>
<accession>B4VSV6</accession>